<dbReference type="EMBL" id="CP045895">
    <property type="protein sequence ID" value="QQP49661.1"/>
    <property type="molecule type" value="Genomic_DNA"/>
</dbReference>
<accession>A0A7T8K901</accession>
<evidence type="ECO:0000313" key="1">
    <source>
        <dbReference type="EMBL" id="QQP49661.1"/>
    </source>
</evidence>
<name>A0A7T8K901_CALRO</name>
<dbReference type="OrthoDB" id="1899580at2759"/>
<evidence type="ECO:0000313" key="2">
    <source>
        <dbReference type="Proteomes" id="UP000595437"/>
    </source>
</evidence>
<dbReference type="Proteomes" id="UP000595437">
    <property type="component" value="Chromosome 6"/>
</dbReference>
<reference evidence="2" key="1">
    <citation type="submission" date="2021-01" db="EMBL/GenBank/DDBJ databases">
        <title>Caligus Genome Assembly.</title>
        <authorList>
            <person name="Gallardo-Escarate C."/>
        </authorList>
    </citation>
    <scope>NUCLEOTIDE SEQUENCE [LARGE SCALE GENOMIC DNA]</scope>
</reference>
<gene>
    <name evidence="1" type="ORF">FKW44_010411</name>
</gene>
<sequence>MFQKVCQPARSKSDVELASRLVELLVHAKVSPRAQGIAYSCLLDVYSQREEFSMGLNTLNASLDSGVRLEDINRTALLRLKIGLEKMGLGVPFSVPKKSSSLAGEYEEQEEEA</sequence>
<protein>
    <submittedName>
        <fullName evidence="1">Uncharacterized protein</fullName>
    </submittedName>
</protein>
<dbReference type="AlphaFoldDB" id="A0A7T8K901"/>
<proteinExistence type="predicted"/>
<keyword evidence="2" id="KW-1185">Reference proteome</keyword>
<organism evidence="1 2">
    <name type="scientific">Caligus rogercresseyi</name>
    <name type="common">Sea louse</name>
    <dbReference type="NCBI Taxonomy" id="217165"/>
    <lineage>
        <taxon>Eukaryota</taxon>
        <taxon>Metazoa</taxon>
        <taxon>Ecdysozoa</taxon>
        <taxon>Arthropoda</taxon>
        <taxon>Crustacea</taxon>
        <taxon>Multicrustacea</taxon>
        <taxon>Hexanauplia</taxon>
        <taxon>Copepoda</taxon>
        <taxon>Siphonostomatoida</taxon>
        <taxon>Caligidae</taxon>
        <taxon>Caligus</taxon>
    </lineage>
</organism>